<name>A0A370LCA7_9HYPH</name>
<keyword evidence="1" id="KW-0472">Membrane</keyword>
<dbReference type="AlphaFoldDB" id="A0A370LCA7"/>
<feature type="transmembrane region" description="Helical" evidence="1">
    <location>
        <begin position="24"/>
        <end position="45"/>
    </location>
</feature>
<reference evidence="3" key="1">
    <citation type="submission" date="2018-07" db="EMBL/GenBank/DDBJ databases">
        <authorList>
            <person name="Safronova V.I."/>
            <person name="Chirak E.R."/>
            <person name="Sazanova A.L."/>
        </authorList>
    </citation>
    <scope>NUCLEOTIDE SEQUENCE [LARGE SCALE GENOMIC DNA]</scope>
    <source>
        <strain evidence="3">RCAM04685</strain>
    </source>
</reference>
<protein>
    <submittedName>
        <fullName evidence="2">Uncharacterized protein</fullName>
    </submittedName>
</protein>
<gene>
    <name evidence="2" type="ORF">DWE98_03430</name>
</gene>
<evidence type="ECO:0000313" key="3">
    <source>
        <dbReference type="Proteomes" id="UP000255207"/>
    </source>
</evidence>
<keyword evidence="1" id="KW-1133">Transmembrane helix</keyword>
<evidence type="ECO:0000313" key="2">
    <source>
        <dbReference type="EMBL" id="RDJ29602.1"/>
    </source>
</evidence>
<sequence>MTRPAKEKLSWLEKRDRRRRRRKLFEEILGWILVPAFVYMIYLGVKSVGGIPKELVDFGNELIGLVMKGGASR</sequence>
<keyword evidence="1" id="KW-0812">Transmembrane</keyword>
<accession>A0A370LCA7</accession>
<keyword evidence="3" id="KW-1185">Reference proteome</keyword>
<dbReference type="Proteomes" id="UP000255207">
    <property type="component" value="Unassembled WGS sequence"/>
</dbReference>
<proteinExistence type="predicted"/>
<dbReference type="EMBL" id="QQTP01000001">
    <property type="protein sequence ID" value="RDJ29602.1"/>
    <property type="molecule type" value="Genomic_DNA"/>
</dbReference>
<dbReference type="RefSeq" id="WP_114827715.1">
    <property type="nucleotide sequence ID" value="NZ_QQTO01000019.1"/>
</dbReference>
<dbReference type="OrthoDB" id="8020462at2"/>
<evidence type="ECO:0000256" key="1">
    <source>
        <dbReference type="SAM" id="Phobius"/>
    </source>
</evidence>
<comment type="caution">
    <text evidence="2">The sequence shown here is derived from an EMBL/GenBank/DDBJ whole genome shotgun (WGS) entry which is preliminary data.</text>
</comment>
<organism evidence="2 3">
    <name type="scientific">Bosea caraganae</name>
    <dbReference type="NCBI Taxonomy" id="2763117"/>
    <lineage>
        <taxon>Bacteria</taxon>
        <taxon>Pseudomonadati</taxon>
        <taxon>Pseudomonadota</taxon>
        <taxon>Alphaproteobacteria</taxon>
        <taxon>Hyphomicrobiales</taxon>
        <taxon>Boseaceae</taxon>
        <taxon>Bosea</taxon>
    </lineage>
</organism>